<reference evidence="2 3" key="1">
    <citation type="submission" date="2019-03" db="EMBL/GenBank/DDBJ databases">
        <title>Genomic Encyclopedia of Type Strains, Phase III (KMG-III): the genomes of soil and plant-associated and newly described type strains.</title>
        <authorList>
            <person name="Whitman W."/>
        </authorList>
    </citation>
    <scope>NUCLEOTIDE SEQUENCE [LARGE SCALE GENOMIC DNA]</scope>
    <source>
        <strain evidence="2 3">CECT 8976</strain>
    </source>
</reference>
<feature type="transmembrane region" description="Helical" evidence="1">
    <location>
        <begin position="58"/>
        <end position="78"/>
    </location>
</feature>
<feature type="transmembrane region" description="Helical" evidence="1">
    <location>
        <begin position="90"/>
        <end position="108"/>
    </location>
</feature>
<protein>
    <submittedName>
        <fullName evidence="2">Uncharacterized protein</fullName>
    </submittedName>
</protein>
<feature type="transmembrane region" description="Helical" evidence="1">
    <location>
        <begin position="24"/>
        <end position="46"/>
    </location>
</feature>
<dbReference type="EMBL" id="SNZP01000004">
    <property type="protein sequence ID" value="TDR80639.1"/>
    <property type="molecule type" value="Genomic_DNA"/>
</dbReference>
<feature type="transmembrane region" description="Helical" evidence="1">
    <location>
        <begin position="181"/>
        <end position="203"/>
    </location>
</feature>
<dbReference type="Proteomes" id="UP000295611">
    <property type="component" value="Unassembled WGS sequence"/>
</dbReference>
<evidence type="ECO:0000313" key="2">
    <source>
        <dbReference type="EMBL" id="TDR80639.1"/>
    </source>
</evidence>
<sequence length="246" mass="28224">MMFLIQVAAFGGMAFSGGENLKHFTLLILMLWGVQLLLDWVVVRFVKETRRVLLRAFFMLLEGWVWLFFSLSINLLFYFFSPHKTSELKAAVATLLTGLLCIIISELMRVHQKMKAIGFDADFREGEREVVMLWKKRGFISARDNSVLAHWNYRILNYMLMLVAPLGMGGIFLATRLLANATGAMAICYVEALLMTPLTYILWSRAAINLYVNLYKPLRLELRTGKPVVYDKYPDTFRGLIGGDEF</sequence>
<keyword evidence="1" id="KW-0472">Membrane</keyword>
<dbReference type="AlphaFoldDB" id="A0A4V3DVE6"/>
<keyword evidence="1" id="KW-1133">Transmembrane helix</keyword>
<accession>A0A4V3DVE6</accession>
<keyword evidence="3" id="KW-1185">Reference proteome</keyword>
<evidence type="ECO:0000313" key="3">
    <source>
        <dbReference type="Proteomes" id="UP000295611"/>
    </source>
</evidence>
<feature type="transmembrane region" description="Helical" evidence="1">
    <location>
        <begin position="155"/>
        <end position="175"/>
    </location>
</feature>
<organism evidence="2 3">
    <name type="scientific">Paludibacterium purpuratum</name>
    <dbReference type="NCBI Taxonomy" id="1144873"/>
    <lineage>
        <taxon>Bacteria</taxon>
        <taxon>Pseudomonadati</taxon>
        <taxon>Pseudomonadota</taxon>
        <taxon>Betaproteobacteria</taxon>
        <taxon>Neisseriales</taxon>
        <taxon>Chromobacteriaceae</taxon>
        <taxon>Paludibacterium</taxon>
    </lineage>
</organism>
<proteinExistence type="predicted"/>
<comment type="caution">
    <text evidence="2">The sequence shown here is derived from an EMBL/GenBank/DDBJ whole genome shotgun (WGS) entry which is preliminary data.</text>
</comment>
<name>A0A4V3DVE6_9NEIS</name>
<evidence type="ECO:0000256" key="1">
    <source>
        <dbReference type="SAM" id="Phobius"/>
    </source>
</evidence>
<keyword evidence="1" id="KW-0812">Transmembrane</keyword>
<gene>
    <name evidence="2" type="ORF">DFP86_104138</name>
</gene>